<sequence>MPSAAATAEACSYPPAYQDSTVNTVISSILFLFLPLSLIQILSAFVSLLSLSLFFSCFFLFLFLLIFFFFFFLSFQVSCFHGVEFEGCCGLCKLHLWSLMLVSTPINSHWKLTSAMNPWIKVVSDTPNCAPKCTRPAPLHPGAYFFLKKGEHAPCCEGMLGEPESVPSMTAWQVADDCSKKMTQSSIIFYFFTLSMPPTQNHSQVDNHEWIKPSKIHGPCWNGFMMSVQEGLRTTQVRNQSERKRNKEIEIENKHLVVRGLKGLRKENEVVVTRTKDQVDLEQRERRRNKEERNEK</sequence>
<keyword evidence="2" id="KW-0472">Membrane</keyword>
<evidence type="ECO:0000313" key="4">
    <source>
        <dbReference type="Proteomes" id="UP000037035"/>
    </source>
</evidence>
<protein>
    <submittedName>
        <fullName evidence="3">Uncharacterized protein</fullName>
    </submittedName>
</protein>
<feature type="transmembrane region" description="Helical" evidence="2">
    <location>
        <begin position="53"/>
        <end position="75"/>
    </location>
</feature>
<organism evidence="3 4">
    <name type="scientific">Puccinia sorghi</name>
    <dbReference type="NCBI Taxonomy" id="27349"/>
    <lineage>
        <taxon>Eukaryota</taxon>
        <taxon>Fungi</taxon>
        <taxon>Dikarya</taxon>
        <taxon>Basidiomycota</taxon>
        <taxon>Pucciniomycotina</taxon>
        <taxon>Pucciniomycetes</taxon>
        <taxon>Pucciniales</taxon>
        <taxon>Pucciniaceae</taxon>
        <taxon>Puccinia</taxon>
    </lineage>
</organism>
<evidence type="ECO:0000256" key="1">
    <source>
        <dbReference type="SAM" id="MobiDB-lite"/>
    </source>
</evidence>
<proteinExistence type="predicted"/>
<dbReference type="Proteomes" id="UP000037035">
    <property type="component" value="Unassembled WGS sequence"/>
</dbReference>
<dbReference type="EMBL" id="LAVV01013495">
    <property type="protein sequence ID" value="KNZ45570.1"/>
    <property type="molecule type" value="Genomic_DNA"/>
</dbReference>
<keyword evidence="2" id="KW-0812">Transmembrane</keyword>
<reference evidence="3 4" key="1">
    <citation type="submission" date="2015-08" db="EMBL/GenBank/DDBJ databases">
        <title>Next Generation Sequencing and Analysis of the Genome of Puccinia sorghi L Schw, the Causal Agent of Maize Common Rust.</title>
        <authorList>
            <person name="Rochi L."/>
            <person name="Burguener G."/>
            <person name="Darino M."/>
            <person name="Turjanski A."/>
            <person name="Kreff E."/>
            <person name="Dieguez M.J."/>
            <person name="Sacco F."/>
        </authorList>
    </citation>
    <scope>NUCLEOTIDE SEQUENCE [LARGE SCALE GENOMIC DNA]</scope>
    <source>
        <strain evidence="3 4">RO10H11247</strain>
    </source>
</reference>
<feature type="region of interest" description="Disordered" evidence="1">
    <location>
        <begin position="274"/>
        <end position="296"/>
    </location>
</feature>
<keyword evidence="4" id="KW-1185">Reference proteome</keyword>
<gene>
    <name evidence="3" type="ORF">VP01_7g10</name>
</gene>
<feature type="transmembrane region" description="Helical" evidence="2">
    <location>
        <begin position="25"/>
        <end position="46"/>
    </location>
</feature>
<accession>A0A0L6UCN8</accession>
<name>A0A0L6UCN8_9BASI</name>
<comment type="caution">
    <text evidence="3">The sequence shown here is derived from an EMBL/GenBank/DDBJ whole genome shotgun (WGS) entry which is preliminary data.</text>
</comment>
<evidence type="ECO:0000313" key="3">
    <source>
        <dbReference type="EMBL" id="KNZ45570.1"/>
    </source>
</evidence>
<dbReference type="AlphaFoldDB" id="A0A0L6UCN8"/>
<keyword evidence="2" id="KW-1133">Transmembrane helix</keyword>
<evidence type="ECO:0000256" key="2">
    <source>
        <dbReference type="SAM" id="Phobius"/>
    </source>
</evidence>
<dbReference type="VEuPathDB" id="FungiDB:VP01_7g10"/>